<reference evidence="1" key="1">
    <citation type="submission" date="2022-08" db="EMBL/GenBank/DDBJ databases">
        <title>Genome Sequence of Fusarium decemcellulare.</title>
        <authorList>
            <person name="Buettner E."/>
        </authorList>
    </citation>
    <scope>NUCLEOTIDE SEQUENCE</scope>
    <source>
        <strain evidence="1">Babe19</strain>
    </source>
</reference>
<dbReference type="Proteomes" id="UP001148629">
    <property type="component" value="Unassembled WGS sequence"/>
</dbReference>
<evidence type="ECO:0000313" key="1">
    <source>
        <dbReference type="EMBL" id="KAJ3536940.1"/>
    </source>
</evidence>
<keyword evidence="2" id="KW-1185">Reference proteome</keyword>
<sequence>MQISHILVVLSATAASLATPIVDAEQAEFEAIAAKYDIELTGAGASGFAIMSRSGENCYENGENWGNKRDYALDRAGRWCSGNGGAESYRQGQNKVGCYNLNSNKKVNFQIQNLQNRRVSLSSEACFRFLRGIINACSRGGRNGNGAWNWRADANAGSC</sequence>
<organism evidence="1 2">
    <name type="scientific">Fusarium decemcellulare</name>
    <dbReference type="NCBI Taxonomy" id="57161"/>
    <lineage>
        <taxon>Eukaryota</taxon>
        <taxon>Fungi</taxon>
        <taxon>Dikarya</taxon>
        <taxon>Ascomycota</taxon>
        <taxon>Pezizomycotina</taxon>
        <taxon>Sordariomycetes</taxon>
        <taxon>Hypocreomycetidae</taxon>
        <taxon>Hypocreales</taxon>
        <taxon>Nectriaceae</taxon>
        <taxon>Fusarium</taxon>
        <taxon>Fusarium decemcellulare species complex</taxon>
    </lineage>
</organism>
<comment type="caution">
    <text evidence="1">The sequence shown here is derived from an EMBL/GenBank/DDBJ whole genome shotgun (WGS) entry which is preliminary data.</text>
</comment>
<accession>A0ACC1SCP3</accession>
<gene>
    <name evidence="1" type="ORF">NM208_g6514</name>
</gene>
<dbReference type="EMBL" id="JANRMS010000609">
    <property type="protein sequence ID" value="KAJ3536940.1"/>
    <property type="molecule type" value="Genomic_DNA"/>
</dbReference>
<protein>
    <submittedName>
        <fullName evidence="1">Uncharacterized protein</fullName>
    </submittedName>
</protein>
<proteinExistence type="predicted"/>
<name>A0ACC1SCP3_9HYPO</name>
<evidence type="ECO:0000313" key="2">
    <source>
        <dbReference type="Proteomes" id="UP001148629"/>
    </source>
</evidence>